<reference evidence="4 5" key="1">
    <citation type="submission" date="2023-11" db="EMBL/GenBank/DDBJ databases">
        <title>MicrobeMod: A computational toolkit for identifying prokaryotic methylation and restriction-modification with nanopore sequencing.</title>
        <authorList>
            <person name="Crits-Christoph A."/>
            <person name="Kang S.C."/>
            <person name="Lee H."/>
            <person name="Ostrov N."/>
        </authorList>
    </citation>
    <scope>NUCLEOTIDE SEQUENCE [LARGE SCALE GENOMIC DNA]</scope>
    <source>
        <strain evidence="4 5">DSMZ 700</strain>
    </source>
</reference>
<sequence>MLILCGLFEALLNMGYAGADLYALTSREDPLPTTVIEAMATGIPSIAFEGTGGIPDLLRETATGSVVPMGDITGFAHAITQRLDHTTLESDRPRIAAIAERRFDFPAYTANLLTLAHPALLRISAAILSFNYRDYLADRLATVFGQTYPLTETLLLDDGSTDGSVAEALRLASDWQRHLALHRNPTNNGSVFAQWRRAAHLAQGDYVWIAEADDQADPRLLARLADAIAHTPDTLMAIADSRAIDATGKTLMADYQRYYAESGAPALGQSFTMPGRDFATNFLATRNLILNVSAVLFRRTALLAALDRLGTELDQFKLAGDWRVYLEILTTQPGSVAWVAEPLNHHRRHERGITASLAPERHLDEIALIHTLAAERLDLDATARARQTADHQTLADRFGVAKFDTALHNSMRPA</sequence>
<organism evidence="4 5">
    <name type="scientific">Acidiphilium acidophilum</name>
    <name type="common">Thiobacillus acidophilus</name>
    <dbReference type="NCBI Taxonomy" id="76588"/>
    <lineage>
        <taxon>Bacteria</taxon>
        <taxon>Pseudomonadati</taxon>
        <taxon>Pseudomonadota</taxon>
        <taxon>Alphaproteobacteria</taxon>
        <taxon>Acetobacterales</taxon>
        <taxon>Acidocellaceae</taxon>
        <taxon>Acidiphilium</taxon>
    </lineage>
</organism>
<dbReference type="EC" id="2.4.-.-" evidence="4"/>
<accession>A0AAW9DLK0</accession>
<keyword evidence="1" id="KW-0732">Signal</keyword>
<dbReference type="AlphaFoldDB" id="A0AAW9DLK0"/>
<dbReference type="InterPro" id="IPR001296">
    <property type="entry name" value="Glyco_trans_1"/>
</dbReference>
<dbReference type="EMBL" id="JAWXYB010000018">
    <property type="protein sequence ID" value="MDX5930029.1"/>
    <property type="molecule type" value="Genomic_DNA"/>
</dbReference>
<dbReference type="SUPFAM" id="SSF53756">
    <property type="entry name" value="UDP-Glycosyltransferase/glycogen phosphorylase"/>
    <property type="match status" value="1"/>
</dbReference>
<feature type="signal peptide" evidence="1">
    <location>
        <begin position="1"/>
        <end position="19"/>
    </location>
</feature>
<dbReference type="SUPFAM" id="SSF53448">
    <property type="entry name" value="Nucleotide-diphospho-sugar transferases"/>
    <property type="match status" value="1"/>
</dbReference>
<dbReference type="InterPro" id="IPR029044">
    <property type="entry name" value="Nucleotide-diphossugar_trans"/>
</dbReference>
<evidence type="ECO:0000259" key="3">
    <source>
        <dbReference type="Pfam" id="PF00535"/>
    </source>
</evidence>
<feature type="domain" description="Glycosyltransferase 2-like" evidence="3">
    <location>
        <begin position="124"/>
        <end position="238"/>
    </location>
</feature>
<keyword evidence="4" id="KW-0328">Glycosyltransferase</keyword>
<proteinExistence type="predicted"/>
<dbReference type="InterPro" id="IPR050834">
    <property type="entry name" value="Glycosyltransf_2"/>
</dbReference>
<gene>
    <name evidence="4" type="ORF">SIL87_04520</name>
</gene>
<keyword evidence="5" id="KW-1185">Reference proteome</keyword>
<feature type="chain" id="PRO_5043454691" evidence="1">
    <location>
        <begin position="20"/>
        <end position="414"/>
    </location>
</feature>
<protein>
    <submittedName>
        <fullName evidence="4">Glycosyltransferase</fullName>
        <ecNumber evidence="4">2.4.-.-</ecNumber>
    </submittedName>
</protein>
<evidence type="ECO:0000313" key="5">
    <source>
        <dbReference type="Proteomes" id="UP001279553"/>
    </source>
</evidence>
<evidence type="ECO:0000313" key="4">
    <source>
        <dbReference type="EMBL" id="MDX5930029.1"/>
    </source>
</evidence>
<feature type="domain" description="Glycosyl transferase family 1" evidence="2">
    <location>
        <begin position="16"/>
        <end position="86"/>
    </location>
</feature>
<dbReference type="InterPro" id="IPR001173">
    <property type="entry name" value="Glyco_trans_2-like"/>
</dbReference>
<keyword evidence="4" id="KW-0808">Transferase</keyword>
<dbReference type="PANTHER" id="PTHR43685">
    <property type="entry name" value="GLYCOSYLTRANSFERASE"/>
    <property type="match status" value="1"/>
</dbReference>
<dbReference type="Pfam" id="PF00535">
    <property type="entry name" value="Glycos_transf_2"/>
    <property type="match status" value="1"/>
</dbReference>
<evidence type="ECO:0000256" key="1">
    <source>
        <dbReference type="SAM" id="SignalP"/>
    </source>
</evidence>
<evidence type="ECO:0000259" key="2">
    <source>
        <dbReference type="Pfam" id="PF00534"/>
    </source>
</evidence>
<dbReference type="GO" id="GO:0016757">
    <property type="term" value="F:glycosyltransferase activity"/>
    <property type="evidence" value="ECO:0007669"/>
    <property type="project" value="UniProtKB-KW"/>
</dbReference>
<dbReference type="Pfam" id="PF00534">
    <property type="entry name" value="Glycos_transf_1"/>
    <property type="match status" value="1"/>
</dbReference>
<dbReference type="Gene3D" id="3.90.550.10">
    <property type="entry name" value="Spore Coat Polysaccharide Biosynthesis Protein SpsA, Chain A"/>
    <property type="match status" value="1"/>
</dbReference>
<dbReference type="RefSeq" id="WP_319613002.1">
    <property type="nucleotide sequence ID" value="NZ_JAWXYB010000018.1"/>
</dbReference>
<dbReference type="Proteomes" id="UP001279553">
    <property type="component" value="Unassembled WGS sequence"/>
</dbReference>
<comment type="caution">
    <text evidence="4">The sequence shown here is derived from an EMBL/GenBank/DDBJ whole genome shotgun (WGS) entry which is preliminary data.</text>
</comment>
<dbReference type="PANTHER" id="PTHR43685:SF2">
    <property type="entry name" value="GLYCOSYLTRANSFERASE 2-LIKE DOMAIN-CONTAINING PROTEIN"/>
    <property type="match status" value="1"/>
</dbReference>
<dbReference type="Gene3D" id="3.40.50.2000">
    <property type="entry name" value="Glycogen Phosphorylase B"/>
    <property type="match status" value="1"/>
</dbReference>
<name>A0AAW9DLK0_ACIAO</name>